<feature type="binding site" evidence="7">
    <location>
        <begin position="52"/>
        <end position="53"/>
    </location>
    <ligand>
        <name>ATP</name>
        <dbReference type="ChEBI" id="CHEBI:30616"/>
    </ligand>
</feature>
<feature type="cross-link" description="Glycyl lysine isopeptide (Lys-Gly) (interchain with G-Cter in SUMO2)" evidence="8">
    <location>
        <position position="50"/>
    </location>
</feature>
<dbReference type="PANTHER" id="PTHR24350">
    <property type="entry name" value="SERINE/THREONINE-PROTEIN KINASE IAL-RELATED"/>
    <property type="match status" value="1"/>
</dbReference>
<evidence type="ECO:0000313" key="10">
    <source>
        <dbReference type="EMBL" id="KAK8930879.1"/>
    </source>
</evidence>
<evidence type="ECO:0000256" key="8">
    <source>
        <dbReference type="PIRSR" id="PIRSR630616-3"/>
    </source>
</evidence>
<keyword evidence="3 7" id="KW-0547">Nucleotide-binding</keyword>
<evidence type="ECO:0000256" key="1">
    <source>
        <dbReference type="ARBA" id="ARBA00022527"/>
    </source>
</evidence>
<evidence type="ECO:0000256" key="7">
    <source>
        <dbReference type="PIRSR" id="PIRSR630616-2"/>
    </source>
</evidence>
<dbReference type="InterPro" id="IPR030616">
    <property type="entry name" value="Aur-like"/>
</dbReference>
<reference evidence="10 11" key="1">
    <citation type="journal article" date="2022" name="Nat. Plants">
        <title>Genomes of leafy and leafless Platanthera orchids illuminate the evolution of mycoheterotrophy.</title>
        <authorList>
            <person name="Li M.H."/>
            <person name="Liu K.W."/>
            <person name="Li Z."/>
            <person name="Lu H.C."/>
            <person name="Ye Q.L."/>
            <person name="Zhang D."/>
            <person name="Wang J.Y."/>
            <person name="Li Y.F."/>
            <person name="Zhong Z.M."/>
            <person name="Liu X."/>
            <person name="Yu X."/>
            <person name="Liu D.K."/>
            <person name="Tu X.D."/>
            <person name="Liu B."/>
            <person name="Hao Y."/>
            <person name="Liao X.Y."/>
            <person name="Jiang Y.T."/>
            <person name="Sun W.H."/>
            <person name="Chen J."/>
            <person name="Chen Y.Q."/>
            <person name="Ai Y."/>
            <person name="Zhai J.W."/>
            <person name="Wu S.S."/>
            <person name="Zhou Z."/>
            <person name="Hsiao Y.Y."/>
            <person name="Wu W.L."/>
            <person name="Chen Y.Y."/>
            <person name="Lin Y.F."/>
            <person name="Hsu J.L."/>
            <person name="Li C.Y."/>
            <person name="Wang Z.W."/>
            <person name="Zhao X."/>
            <person name="Zhong W.Y."/>
            <person name="Ma X.K."/>
            <person name="Ma L."/>
            <person name="Huang J."/>
            <person name="Chen G.Z."/>
            <person name="Huang M.Z."/>
            <person name="Huang L."/>
            <person name="Peng D.H."/>
            <person name="Luo Y.B."/>
            <person name="Zou S.Q."/>
            <person name="Chen S.P."/>
            <person name="Lan S."/>
            <person name="Tsai W.C."/>
            <person name="Van de Peer Y."/>
            <person name="Liu Z.J."/>
        </authorList>
    </citation>
    <scope>NUCLEOTIDE SEQUENCE [LARGE SCALE GENOMIC DNA]</scope>
    <source>
        <strain evidence="10">Lor287</strain>
    </source>
</reference>
<proteinExistence type="predicted"/>
<dbReference type="EMBL" id="JBBWWQ010000014">
    <property type="protein sequence ID" value="KAK8930879.1"/>
    <property type="molecule type" value="Genomic_DNA"/>
</dbReference>
<dbReference type="PROSITE" id="PS00108">
    <property type="entry name" value="PROTEIN_KINASE_ST"/>
    <property type="match status" value="1"/>
</dbReference>
<comment type="caution">
    <text evidence="10">The sequence shown here is derived from an EMBL/GenBank/DDBJ whole genome shotgun (WGS) entry which is preliminary data.</text>
</comment>
<evidence type="ECO:0000256" key="3">
    <source>
        <dbReference type="ARBA" id="ARBA00022741"/>
    </source>
</evidence>
<dbReference type="InterPro" id="IPR011009">
    <property type="entry name" value="Kinase-like_dom_sf"/>
</dbReference>
<evidence type="ECO:0000256" key="4">
    <source>
        <dbReference type="ARBA" id="ARBA00022777"/>
    </source>
</evidence>
<keyword evidence="1" id="KW-0723">Serine/threonine-protein kinase</keyword>
<dbReference type="Proteomes" id="UP001418222">
    <property type="component" value="Unassembled WGS sequence"/>
</dbReference>
<organism evidence="10 11">
    <name type="scientific">Platanthera zijinensis</name>
    <dbReference type="NCBI Taxonomy" id="2320716"/>
    <lineage>
        <taxon>Eukaryota</taxon>
        <taxon>Viridiplantae</taxon>
        <taxon>Streptophyta</taxon>
        <taxon>Embryophyta</taxon>
        <taxon>Tracheophyta</taxon>
        <taxon>Spermatophyta</taxon>
        <taxon>Magnoliopsida</taxon>
        <taxon>Liliopsida</taxon>
        <taxon>Asparagales</taxon>
        <taxon>Orchidaceae</taxon>
        <taxon>Orchidoideae</taxon>
        <taxon>Orchideae</taxon>
        <taxon>Orchidinae</taxon>
        <taxon>Platanthera</taxon>
    </lineage>
</organism>
<feature type="domain" description="Protein kinase" evidence="9">
    <location>
        <begin position="1"/>
        <end position="101"/>
    </location>
</feature>
<evidence type="ECO:0000259" key="9">
    <source>
        <dbReference type="PROSITE" id="PS50011"/>
    </source>
</evidence>
<evidence type="ECO:0000256" key="2">
    <source>
        <dbReference type="ARBA" id="ARBA00022679"/>
    </source>
</evidence>
<dbReference type="InterPro" id="IPR000719">
    <property type="entry name" value="Prot_kinase_dom"/>
</dbReference>
<dbReference type="InterPro" id="IPR008271">
    <property type="entry name" value="Ser/Thr_kinase_AS"/>
</dbReference>
<keyword evidence="4 10" id="KW-0418">Kinase</keyword>
<dbReference type="GO" id="GO:0005524">
    <property type="term" value="F:ATP binding"/>
    <property type="evidence" value="ECO:0007669"/>
    <property type="project" value="UniProtKB-KW"/>
</dbReference>
<dbReference type="SUPFAM" id="SSF56112">
    <property type="entry name" value="Protein kinase-like (PK-like)"/>
    <property type="match status" value="1"/>
</dbReference>
<accession>A0AAP0G0L9</accession>
<dbReference type="Pfam" id="PF00069">
    <property type="entry name" value="Pkinase"/>
    <property type="match status" value="1"/>
</dbReference>
<dbReference type="Gene3D" id="1.10.510.10">
    <property type="entry name" value="Transferase(Phosphotransferase) domain 1"/>
    <property type="match status" value="1"/>
</dbReference>
<gene>
    <name evidence="10" type="primary">AUR1</name>
    <name evidence="10" type="ORF">KSP39_PZI016430</name>
</gene>
<evidence type="ECO:0000313" key="11">
    <source>
        <dbReference type="Proteomes" id="UP001418222"/>
    </source>
</evidence>
<evidence type="ECO:0000256" key="6">
    <source>
        <dbReference type="PIRSR" id="PIRSR630616-1"/>
    </source>
</evidence>
<keyword evidence="5 7" id="KW-0067">ATP-binding</keyword>
<feature type="active site" description="Proton acceptor" evidence="6">
    <location>
        <position position="48"/>
    </location>
</feature>
<name>A0AAP0G0L9_9ASPA</name>
<dbReference type="AlphaFoldDB" id="A0AAP0G0L9"/>
<dbReference type="PROSITE" id="PS50011">
    <property type="entry name" value="PROTEIN_KINASE_DOM"/>
    <property type="match status" value="1"/>
</dbReference>
<evidence type="ECO:0000256" key="5">
    <source>
        <dbReference type="ARBA" id="ARBA00022840"/>
    </source>
</evidence>
<keyword evidence="11" id="KW-1185">Reference proteome</keyword>
<sequence length="101" mass="10954">MEKEVDPTIPWLLSLSLLSSEVTIEEEYVASLARALVYCHEKHVIHRDIKPENLLLDVEASGEGRLALGQVVQKPFAKGGGKTSSGVSRKLMALSKAPGVE</sequence>
<protein>
    <submittedName>
        <fullName evidence="10">Serine/threonine-protein kinase Aurora-1</fullName>
    </submittedName>
</protein>
<keyword evidence="2" id="KW-0808">Transferase</keyword>
<dbReference type="GO" id="GO:0004674">
    <property type="term" value="F:protein serine/threonine kinase activity"/>
    <property type="evidence" value="ECO:0007669"/>
    <property type="project" value="UniProtKB-KW"/>
</dbReference>